<dbReference type="PANTHER" id="PTHR15503">
    <property type="entry name" value="LDOC1 RELATED"/>
    <property type="match status" value="1"/>
</dbReference>
<comment type="caution">
    <text evidence="1">The sequence shown here is derived from an EMBL/GenBank/DDBJ whole genome shotgun (WGS) entry which is preliminary data.</text>
</comment>
<dbReference type="AlphaFoldDB" id="A0A5N6NUL7"/>
<dbReference type="EMBL" id="SZYD01000009">
    <property type="protein sequence ID" value="KAD5318401.1"/>
    <property type="molecule type" value="Genomic_DNA"/>
</dbReference>
<dbReference type="CDD" id="cd00303">
    <property type="entry name" value="retropepsin_like"/>
    <property type="match status" value="1"/>
</dbReference>
<keyword evidence="2" id="KW-1185">Reference proteome</keyword>
<dbReference type="SUPFAM" id="SSF56672">
    <property type="entry name" value="DNA/RNA polymerases"/>
    <property type="match status" value="1"/>
</dbReference>
<evidence type="ECO:0000313" key="2">
    <source>
        <dbReference type="Proteomes" id="UP000326396"/>
    </source>
</evidence>
<gene>
    <name evidence="1" type="ORF">E3N88_18347</name>
</gene>
<dbReference type="Proteomes" id="UP000326396">
    <property type="component" value="Linkage Group LG17"/>
</dbReference>
<dbReference type="PANTHER" id="PTHR15503:SF22">
    <property type="entry name" value="TRANSPOSON TY3-I GAG POLYPROTEIN"/>
    <property type="match status" value="1"/>
</dbReference>
<protein>
    <recommendedName>
        <fullName evidence="3">Retrotransposon gag domain-containing protein</fullName>
    </recommendedName>
</protein>
<dbReference type="InterPro" id="IPR043502">
    <property type="entry name" value="DNA/RNA_pol_sf"/>
</dbReference>
<organism evidence="1 2">
    <name type="scientific">Mikania micrantha</name>
    <name type="common">bitter vine</name>
    <dbReference type="NCBI Taxonomy" id="192012"/>
    <lineage>
        <taxon>Eukaryota</taxon>
        <taxon>Viridiplantae</taxon>
        <taxon>Streptophyta</taxon>
        <taxon>Embryophyta</taxon>
        <taxon>Tracheophyta</taxon>
        <taxon>Spermatophyta</taxon>
        <taxon>Magnoliopsida</taxon>
        <taxon>eudicotyledons</taxon>
        <taxon>Gunneridae</taxon>
        <taxon>Pentapetalae</taxon>
        <taxon>asterids</taxon>
        <taxon>campanulids</taxon>
        <taxon>Asterales</taxon>
        <taxon>Asteraceae</taxon>
        <taxon>Asteroideae</taxon>
        <taxon>Heliantheae alliance</taxon>
        <taxon>Eupatorieae</taxon>
        <taxon>Mikania</taxon>
    </lineage>
</organism>
<proteinExistence type="predicted"/>
<dbReference type="Gene3D" id="3.10.10.10">
    <property type="entry name" value="HIV Type 1 Reverse Transcriptase, subunit A, domain 1"/>
    <property type="match status" value="1"/>
</dbReference>
<dbReference type="OrthoDB" id="2013610at2759"/>
<reference evidence="1 2" key="1">
    <citation type="submission" date="2019-05" db="EMBL/GenBank/DDBJ databases">
        <title>Mikania micrantha, genome provides insights into the molecular mechanism of rapid growth.</title>
        <authorList>
            <person name="Liu B."/>
        </authorList>
    </citation>
    <scope>NUCLEOTIDE SEQUENCE [LARGE SCALE GENOMIC DNA]</scope>
    <source>
        <strain evidence="1">NLD-2019</strain>
        <tissue evidence="1">Leaf</tissue>
    </source>
</reference>
<name>A0A5N6NUL7_9ASTR</name>
<sequence length="519" mass="58186">MVNTRSNPSEGSASNPDPVAAQLAAIAAKLDSIDALKDEVAALKSHVEKSKGGYGRFEDGGANFRPFQRNFCPYNKIEFPSFSEGDQRGWILKAENYFRYYNIPEEEKVDVGSMHLEGDALDLFSWLSTDQEIEFCIKQTGSVQAYRQEFAERLARVTNWPDHCLLGVFLNGLKEELKADVRLHKPRTVYKAMSVALEYESKICNTKPSRFFAGNQPFKANFGDSKPTSQGSSQPVTTKAPLRISDSEKQARYLKGECFRCGDKYGPCHRYKTGTLKLLEIEEANFPNVVEGEEVITEVAGISLHAILGKAHPTTMKIHGLLQYVEVLVLVDGGSTHNFISEVLVNELKLATQPVEPFGVHIGNGDVIRCNLVLGVQWLATLNTVQANWKEMYMIFNIDRKKYKWQGVSSGPHKSSSFQYLALEPEILTNIPDAIHPPIHKYSTVFDEPTTLLPHQNHTHSIILQPNSTPPNIRPYQYPFSQKTEIENQVEQLLSAGFIQPSHSPFSSPVLLVKKKDQS</sequence>
<evidence type="ECO:0008006" key="3">
    <source>
        <dbReference type="Google" id="ProtNLM"/>
    </source>
</evidence>
<accession>A0A5N6NUL7</accession>
<dbReference type="InterPro" id="IPR032567">
    <property type="entry name" value="RTL1-rel"/>
</dbReference>
<evidence type="ECO:0000313" key="1">
    <source>
        <dbReference type="EMBL" id="KAD5318401.1"/>
    </source>
</evidence>